<keyword evidence="3" id="KW-0963">Cytoplasm</keyword>
<dbReference type="GeneID" id="300267483"/>
<gene>
    <name evidence="6" type="ORF">SAMN05216409_107138</name>
</gene>
<accession>A0A9X8MD90</accession>
<evidence type="ECO:0000313" key="7">
    <source>
        <dbReference type="Proteomes" id="UP000183210"/>
    </source>
</evidence>
<comment type="caution">
    <text evidence="6">The sequence shown here is derived from an EMBL/GenBank/DDBJ whole genome shotgun (WGS) entry which is preliminary data.</text>
</comment>
<keyword evidence="4" id="KW-0653">Protein transport</keyword>
<name>A0A9X8MD90_9PSED</name>
<dbReference type="GO" id="GO:0005737">
    <property type="term" value="C:cytoplasm"/>
    <property type="evidence" value="ECO:0007669"/>
    <property type="project" value="UniProtKB-SubCell"/>
</dbReference>
<evidence type="ECO:0000256" key="5">
    <source>
        <dbReference type="ARBA" id="ARBA00024335"/>
    </source>
</evidence>
<evidence type="ECO:0000256" key="3">
    <source>
        <dbReference type="ARBA" id="ARBA00022490"/>
    </source>
</evidence>
<dbReference type="Pfam" id="PF06188">
    <property type="entry name" value="HrpE"/>
    <property type="match status" value="1"/>
</dbReference>
<dbReference type="InterPro" id="IPR012842">
    <property type="entry name" value="T3SS_SctL/SctL2"/>
</dbReference>
<comment type="similarity">
    <text evidence="5">Belongs to the SctL stator family.</text>
</comment>
<dbReference type="InterPro" id="IPR009335">
    <property type="entry name" value="T3SS_HrpE/ATPase_suE"/>
</dbReference>
<protein>
    <submittedName>
        <fullName evidence="6">Type III secretion protein L</fullName>
    </submittedName>
</protein>
<sequence length="187" mass="21059">MLARRSLSLGAAVINEPVLRREDLVDALRAKDILEHAQQQAEAIRAQALVEGQQLIDQAVGEFWSVANDFLQELYEEREAFRREALISVEELLNLSLSRLLDETQLPERIRALLRNLADSQPVAVAATLSCHPDLTEIVGEWLSHSRFAKLWRLESNSALPVGSLRLTHTNGSFDVDWESLRNGLLL</sequence>
<evidence type="ECO:0000256" key="2">
    <source>
        <dbReference type="ARBA" id="ARBA00022448"/>
    </source>
</evidence>
<dbReference type="Proteomes" id="UP000183210">
    <property type="component" value="Unassembled WGS sequence"/>
</dbReference>
<dbReference type="NCBIfam" id="TIGR02499">
    <property type="entry name" value="HrpE_YscL_not"/>
    <property type="match status" value="1"/>
</dbReference>
<evidence type="ECO:0000256" key="1">
    <source>
        <dbReference type="ARBA" id="ARBA00004496"/>
    </source>
</evidence>
<organism evidence="6 7">
    <name type="scientific">Pseudomonas lutea</name>
    <dbReference type="NCBI Taxonomy" id="243924"/>
    <lineage>
        <taxon>Bacteria</taxon>
        <taxon>Pseudomonadati</taxon>
        <taxon>Pseudomonadota</taxon>
        <taxon>Gammaproteobacteria</taxon>
        <taxon>Pseudomonadales</taxon>
        <taxon>Pseudomonadaceae</taxon>
        <taxon>Pseudomonas</taxon>
    </lineage>
</organism>
<keyword evidence="2" id="KW-0813">Transport</keyword>
<evidence type="ECO:0000256" key="4">
    <source>
        <dbReference type="ARBA" id="ARBA00022927"/>
    </source>
</evidence>
<evidence type="ECO:0000313" key="6">
    <source>
        <dbReference type="EMBL" id="SEQ64276.1"/>
    </source>
</evidence>
<dbReference type="GO" id="GO:0030254">
    <property type="term" value="P:protein secretion by the type III secretion system"/>
    <property type="evidence" value="ECO:0007669"/>
    <property type="project" value="InterPro"/>
</dbReference>
<reference evidence="6 7" key="1">
    <citation type="submission" date="2016-10" db="EMBL/GenBank/DDBJ databases">
        <authorList>
            <person name="Varghese N."/>
            <person name="Submissions S."/>
        </authorList>
    </citation>
    <scope>NUCLEOTIDE SEQUENCE [LARGE SCALE GENOMIC DNA]</scope>
    <source>
        <strain evidence="6 7">LMG 21974</strain>
    </source>
</reference>
<comment type="subcellular location">
    <subcellularLocation>
        <location evidence="1">Cytoplasm</location>
    </subcellularLocation>
</comment>
<dbReference type="EMBL" id="FOEV01000007">
    <property type="protein sequence ID" value="SEQ64276.1"/>
    <property type="molecule type" value="Genomic_DNA"/>
</dbReference>
<dbReference type="AlphaFoldDB" id="A0A9X8MD90"/>
<proteinExistence type="inferred from homology"/>
<dbReference type="RefSeq" id="WP_074825833.1">
    <property type="nucleotide sequence ID" value="NZ_FOEV01000007.1"/>
</dbReference>